<dbReference type="Proteomes" id="UP000887565">
    <property type="component" value="Unplaced"/>
</dbReference>
<accession>A0A915KIM0</accession>
<evidence type="ECO:0000313" key="2">
    <source>
        <dbReference type="WBParaSite" id="nRc.2.0.1.t37846-RA"/>
    </source>
</evidence>
<evidence type="ECO:0000313" key="1">
    <source>
        <dbReference type="Proteomes" id="UP000887565"/>
    </source>
</evidence>
<sequence>MLFTRTCHVEKAKVVAPPTDDNRTYHTVSSLFGISKDLINQEDKQMALRKNSLINNKIFIAEDFTQELKRRPTFGRVLFKSDLSPIDV</sequence>
<name>A0A915KIM0_ROMCU</name>
<reference evidence="2" key="1">
    <citation type="submission" date="2022-11" db="UniProtKB">
        <authorList>
            <consortium name="WormBaseParasite"/>
        </authorList>
    </citation>
    <scope>IDENTIFICATION</scope>
</reference>
<proteinExistence type="predicted"/>
<dbReference type="WBParaSite" id="nRc.2.0.1.t37846-RA">
    <property type="protein sequence ID" value="nRc.2.0.1.t37846-RA"/>
    <property type="gene ID" value="nRc.2.0.1.g37846"/>
</dbReference>
<organism evidence="1 2">
    <name type="scientific">Romanomermis culicivorax</name>
    <name type="common">Nematode worm</name>
    <dbReference type="NCBI Taxonomy" id="13658"/>
    <lineage>
        <taxon>Eukaryota</taxon>
        <taxon>Metazoa</taxon>
        <taxon>Ecdysozoa</taxon>
        <taxon>Nematoda</taxon>
        <taxon>Enoplea</taxon>
        <taxon>Dorylaimia</taxon>
        <taxon>Mermithida</taxon>
        <taxon>Mermithoidea</taxon>
        <taxon>Mermithidae</taxon>
        <taxon>Romanomermis</taxon>
    </lineage>
</organism>
<protein>
    <submittedName>
        <fullName evidence="2">Uncharacterized protein</fullName>
    </submittedName>
</protein>
<dbReference type="AlphaFoldDB" id="A0A915KIM0"/>
<keyword evidence="1" id="KW-1185">Reference proteome</keyword>